<gene>
    <name evidence="4" type="ORF">ENJ98_02500</name>
</gene>
<dbReference type="Gene3D" id="3.60.40.10">
    <property type="entry name" value="PPM-type phosphatase domain"/>
    <property type="match status" value="1"/>
</dbReference>
<dbReference type="InterPro" id="IPR036457">
    <property type="entry name" value="PPM-type-like_dom_sf"/>
</dbReference>
<dbReference type="Gene3D" id="3.30.565.10">
    <property type="entry name" value="Histidine kinase-like ATPase, C-terminal domain"/>
    <property type="match status" value="1"/>
</dbReference>
<dbReference type="InterPro" id="IPR001932">
    <property type="entry name" value="PPM-type_phosphatase-like_dom"/>
</dbReference>
<dbReference type="Pfam" id="PF13581">
    <property type="entry name" value="HATPase_c_2"/>
    <property type="match status" value="1"/>
</dbReference>
<dbReference type="InterPro" id="IPR052016">
    <property type="entry name" value="Bact_Sigma-Reg"/>
</dbReference>
<dbReference type="PANTHER" id="PTHR43156:SF2">
    <property type="entry name" value="STAGE II SPORULATION PROTEIN E"/>
    <property type="match status" value="1"/>
</dbReference>
<keyword evidence="2" id="KW-1133">Transmembrane helix</keyword>
<dbReference type="CDD" id="cd16936">
    <property type="entry name" value="HATPase_RsbW-like"/>
    <property type="match status" value="1"/>
</dbReference>
<dbReference type="GO" id="GO:0016791">
    <property type="term" value="F:phosphatase activity"/>
    <property type="evidence" value="ECO:0007669"/>
    <property type="project" value="TreeGrafter"/>
</dbReference>
<feature type="transmembrane region" description="Helical" evidence="2">
    <location>
        <begin position="42"/>
        <end position="60"/>
    </location>
</feature>
<evidence type="ECO:0000256" key="2">
    <source>
        <dbReference type="SAM" id="Phobius"/>
    </source>
</evidence>
<accession>A0A7C5MZ94</accession>
<comment type="caution">
    <text evidence="4">The sequence shown here is derived from an EMBL/GenBank/DDBJ whole genome shotgun (WGS) entry which is preliminary data.</text>
</comment>
<feature type="domain" description="PPM-type phosphatase" evidence="3">
    <location>
        <begin position="126"/>
        <end position="333"/>
    </location>
</feature>
<dbReference type="InterPro" id="IPR036890">
    <property type="entry name" value="HATPase_C_sf"/>
</dbReference>
<keyword evidence="2" id="KW-0812">Transmembrane</keyword>
<dbReference type="Proteomes" id="UP000886100">
    <property type="component" value="Unassembled WGS sequence"/>
</dbReference>
<dbReference type="PANTHER" id="PTHR43156">
    <property type="entry name" value="STAGE II SPORULATION PROTEIN E-RELATED"/>
    <property type="match status" value="1"/>
</dbReference>
<dbReference type="InterPro" id="IPR003594">
    <property type="entry name" value="HATPase_dom"/>
</dbReference>
<evidence type="ECO:0000313" key="4">
    <source>
        <dbReference type="EMBL" id="HHH13082.1"/>
    </source>
</evidence>
<reference evidence="4" key="1">
    <citation type="journal article" date="2020" name="mSystems">
        <title>Genome- and Community-Level Interaction Insights into Carbon Utilization and Element Cycling Functions of Hydrothermarchaeota in Hydrothermal Sediment.</title>
        <authorList>
            <person name="Zhou Z."/>
            <person name="Liu Y."/>
            <person name="Xu W."/>
            <person name="Pan J."/>
            <person name="Luo Z.H."/>
            <person name="Li M."/>
        </authorList>
    </citation>
    <scope>NUCLEOTIDE SEQUENCE [LARGE SCALE GENOMIC DNA]</scope>
    <source>
        <strain evidence="4">HyVt-535</strain>
    </source>
</reference>
<organism evidence="4">
    <name type="scientific">Thiolapillus brandeum</name>
    <dbReference type="NCBI Taxonomy" id="1076588"/>
    <lineage>
        <taxon>Bacteria</taxon>
        <taxon>Pseudomonadati</taxon>
        <taxon>Pseudomonadota</taxon>
        <taxon>Gammaproteobacteria</taxon>
        <taxon>Chromatiales</taxon>
        <taxon>Sedimenticolaceae</taxon>
        <taxon>Thiolapillus</taxon>
    </lineage>
</organism>
<dbReference type="Pfam" id="PF07228">
    <property type="entry name" value="SpoIIE"/>
    <property type="match status" value="1"/>
</dbReference>
<dbReference type="AlphaFoldDB" id="A0A7C5MZ94"/>
<sequence>VSSLAVPLMAVSLRSGAAFVFPAIVPGAVMLITQGDPDSRGLGMAAFVYIGTLLAVARNFQRAFVQNMHLEISNERLVREARGRARALEQAQEEILAEQEVALSLFHALQPRQALEAPNIAYHISSHSLFNGDLLLAATRPDGRQHFLLGDFTGHGLAASLGTLPVIDIFTSMTAKGFSICDIAAEINRKLHLQLPSNIFFAACLAELDPQGGQLSVWNGGLPSVYVLRAEDGTIKRQLESLHPPLGILPEEAFDKRPELVQVKEGDQLFMATDGVIEQINAEGEAFGEARLEEVLNRVHAIDALKEAIRDALDEFCQGIGQTDDLTYLAVVLDSEAMRQAAREYPQQRQAGQAGNWRLMLELEGRTLRGVDPVPLVIHLIQELNHREVDAGEFELVVGELYKNALDHGVLELDSSLKDSPEGFLRYYDERQDRLELLEEGQVRIEVNHRVLEGEGGQLRLRVCDSGKGFDHRSLDRKLASNDGVHGRGVALARELCEDVHFEGDGNQVYACYRWRAVGD</sequence>
<proteinExistence type="predicted"/>
<keyword evidence="2" id="KW-0472">Membrane</keyword>
<feature type="non-terminal residue" evidence="4">
    <location>
        <position position="1"/>
    </location>
</feature>
<dbReference type="EMBL" id="DROM01000154">
    <property type="protein sequence ID" value="HHH13082.1"/>
    <property type="molecule type" value="Genomic_DNA"/>
</dbReference>
<evidence type="ECO:0000256" key="1">
    <source>
        <dbReference type="ARBA" id="ARBA00022801"/>
    </source>
</evidence>
<evidence type="ECO:0000259" key="3">
    <source>
        <dbReference type="SMART" id="SM00331"/>
    </source>
</evidence>
<name>A0A7C5MZ94_9GAMM</name>
<dbReference type="SUPFAM" id="SSF55874">
    <property type="entry name" value="ATPase domain of HSP90 chaperone/DNA topoisomerase II/histidine kinase"/>
    <property type="match status" value="1"/>
</dbReference>
<keyword evidence="1" id="KW-0378">Hydrolase</keyword>
<protein>
    <recommendedName>
        <fullName evidence="3">PPM-type phosphatase domain-containing protein</fullName>
    </recommendedName>
</protein>
<dbReference type="SMART" id="SM00331">
    <property type="entry name" value="PP2C_SIG"/>
    <property type="match status" value="1"/>
</dbReference>